<dbReference type="EMBL" id="CP038015">
    <property type="protein sequence ID" value="QBP41513.1"/>
    <property type="molecule type" value="Genomic_DNA"/>
</dbReference>
<evidence type="ECO:0000313" key="2">
    <source>
        <dbReference type="EMBL" id="QBP41513.1"/>
    </source>
</evidence>
<dbReference type="OrthoDB" id="5432174at2"/>
<name>A0A4P6ZYX4_9BACL</name>
<evidence type="ECO:0000313" key="3">
    <source>
        <dbReference type="Proteomes" id="UP000294292"/>
    </source>
</evidence>
<proteinExistence type="inferred from homology"/>
<dbReference type="PANTHER" id="PTHR38449:SF1">
    <property type="entry name" value="REGULATORY PROTEIN SSL2874-RELATED"/>
    <property type="match status" value="1"/>
</dbReference>
<dbReference type="RefSeq" id="WP_017380807.1">
    <property type="nucleotide sequence ID" value="NZ_CP038015.1"/>
</dbReference>
<dbReference type="Proteomes" id="UP000294292">
    <property type="component" value="Chromosome"/>
</dbReference>
<evidence type="ECO:0000256" key="1">
    <source>
        <dbReference type="HAMAP-Rule" id="MF_01503"/>
    </source>
</evidence>
<dbReference type="AlphaFoldDB" id="A0A4P6ZYX4"/>
<comment type="similarity">
    <text evidence="1">Belongs to the RemA family.</text>
</comment>
<organism evidence="2 3">
    <name type="scientific">Paenisporosarcina antarctica</name>
    <dbReference type="NCBI Taxonomy" id="417367"/>
    <lineage>
        <taxon>Bacteria</taxon>
        <taxon>Bacillati</taxon>
        <taxon>Bacillota</taxon>
        <taxon>Bacilli</taxon>
        <taxon>Bacillales</taxon>
        <taxon>Caryophanaceae</taxon>
        <taxon>Paenisporosarcina</taxon>
    </lineage>
</organism>
<dbReference type="Pfam" id="PF04025">
    <property type="entry name" value="RemA-like"/>
    <property type="match status" value="1"/>
</dbReference>
<dbReference type="KEGG" id="panc:E2636_10345"/>
<gene>
    <name evidence="2" type="ORF">E2636_10345</name>
</gene>
<dbReference type="InterPro" id="IPR007169">
    <property type="entry name" value="RemA-like"/>
</dbReference>
<reference evidence="2 3" key="1">
    <citation type="submission" date="2019-03" db="EMBL/GenBank/DDBJ databases">
        <title>Complete genome sequence of Paenisporosarcina antarctica CGMCC 1.6503T.</title>
        <authorList>
            <person name="Rong J.-C."/>
            <person name="Chi N.-Y."/>
            <person name="Zhang Q.-F."/>
        </authorList>
    </citation>
    <scope>NUCLEOTIDE SEQUENCE [LARGE SCALE GENOMIC DNA]</scope>
    <source>
        <strain evidence="2 3">CGMCC 1.6503</strain>
    </source>
</reference>
<keyword evidence="3" id="KW-1185">Reference proteome</keyword>
<dbReference type="NCBIfam" id="NF003315">
    <property type="entry name" value="PRK04323.1"/>
    <property type="match status" value="1"/>
</dbReference>
<accession>A0A4P6ZYX4</accession>
<sequence>MPNLKFINIGNGSVVAVERIISILQPESAPIKRLVQEAREKGFLIDATYGKKTRVIFVMDSEHVVLSAVNAETIVTRVIEQAE</sequence>
<protein>
    <recommendedName>
        <fullName evidence="1">Putative regulatory protein E2636_10345</fullName>
    </recommendedName>
</protein>
<dbReference type="HAMAP" id="MF_01503">
    <property type="entry name" value="RemA"/>
    <property type="match status" value="1"/>
</dbReference>
<dbReference type="PANTHER" id="PTHR38449">
    <property type="entry name" value="REGULATORY PROTEIN TM_1690-RELATED"/>
    <property type="match status" value="1"/>
</dbReference>